<reference evidence="2" key="1">
    <citation type="submission" date="2022-12" db="EMBL/GenBank/DDBJ databases">
        <authorList>
            <person name="Alioto T."/>
            <person name="Alioto T."/>
            <person name="Gomez Garrido J."/>
        </authorList>
    </citation>
    <scope>NUCLEOTIDE SEQUENCE</scope>
</reference>
<sequence length="104" mass="12108">MRSIPEIQEEGRISGLVLRGTEWLRQMRSFLQVKRSNKVALLQNKEPPVTPVVPKLFMTVPKPEKAIGRHRFIQHPKKKAIAQRHQSRVRPAPEEEDIIIEDLE</sequence>
<feature type="compositionally biased region" description="Basic residues" evidence="1">
    <location>
        <begin position="76"/>
        <end position="88"/>
    </location>
</feature>
<proteinExistence type="predicted"/>
<evidence type="ECO:0000313" key="2">
    <source>
        <dbReference type="EMBL" id="CAI5785223.1"/>
    </source>
</evidence>
<feature type="region of interest" description="Disordered" evidence="1">
    <location>
        <begin position="76"/>
        <end position="96"/>
    </location>
</feature>
<gene>
    <name evidence="2" type="ORF">PODLI_1B028668</name>
</gene>
<name>A0AA35KXJ2_9SAUR</name>
<evidence type="ECO:0000313" key="3">
    <source>
        <dbReference type="Proteomes" id="UP001178461"/>
    </source>
</evidence>
<dbReference type="EMBL" id="OX395135">
    <property type="protein sequence ID" value="CAI5785223.1"/>
    <property type="molecule type" value="Genomic_DNA"/>
</dbReference>
<dbReference type="AlphaFoldDB" id="A0AA35KXJ2"/>
<accession>A0AA35KXJ2</accession>
<evidence type="ECO:0000256" key="1">
    <source>
        <dbReference type="SAM" id="MobiDB-lite"/>
    </source>
</evidence>
<keyword evidence="3" id="KW-1185">Reference proteome</keyword>
<organism evidence="2 3">
    <name type="scientific">Podarcis lilfordi</name>
    <name type="common">Lilford's wall lizard</name>
    <dbReference type="NCBI Taxonomy" id="74358"/>
    <lineage>
        <taxon>Eukaryota</taxon>
        <taxon>Metazoa</taxon>
        <taxon>Chordata</taxon>
        <taxon>Craniata</taxon>
        <taxon>Vertebrata</taxon>
        <taxon>Euteleostomi</taxon>
        <taxon>Lepidosauria</taxon>
        <taxon>Squamata</taxon>
        <taxon>Bifurcata</taxon>
        <taxon>Unidentata</taxon>
        <taxon>Episquamata</taxon>
        <taxon>Laterata</taxon>
        <taxon>Lacertibaenia</taxon>
        <taxon>Lacertidae</taxon>
        <taxon>Podarcis</taxon>
    </lineage>
</organism>
<dbReference type="Proteomes" id="UP001178461">
    <property type="component" value="Chromosome 10"/>
</dbReference>
<protein>
    <submittedName>
        <fullName evidence="2">Uncharacterized protein</fullName>
    </submittedName>
</protein>